<dbReference type="RefSeq" id="WP_131815930.1">
    <property type="nucleotide sequence ID" value="NZ_LUKJ01000002.1"/>
</dbReference>
<evidence type="ECO:0000313" key="2">
    <source>
        <dbReference type="Proteomes" id="UP000076489"/>
    </source>
</evidence>
<proteinExistence type="predicted"/>
<protein>
    <submittedName>
        <fullName evidence="1">Uncharacterized protein</fullName>
    </submittedName>
</protein>
<dbReference type="AlphaFoldDB" id="A0A166QPE8"/>
<reference evidence="2" key="1">
    <citation type="submission" date="2016-03" db="EMBL/GenBank/DDBJ databases">
        <authorList>
            <person name="Ray J."/>
            <person name="Price M."/>
            <person name="Deutschbauer A."/>
        </authorList>
    </citation>
    <scope>NUCLEOTIDE SEQUENCE [LARGE SCALE GENOMIC DNA]</scope>
    <source>
        <strain evidence="2">FW300-N1B4</strain>
    </source>
</reference>
<evidence type="ECO:0000313" key="1">
    <source>
        <dbReference type="EMBL" id="KZN20640.1"/>
    </source>
</evidence>
<sequence length="147" mass="16039">MNNDAGNVWVTPEQVEAHYQQMGLASATADLGMEPESVIAKGKTVFFINLSRNLDMNQRLNLDMGTNTADAYRQPDGSWEVHGLGSSNLVASKAVDAERKARKVAFLPRLVERRAVRVALLALTNTGEATLKDGTVIRRRTSANNQG</sequence>
<dbReference type="EMBL" id="LUKJ01000002">
    <property type="protein sequence ID" value="KZN20640.1"/>
    <property type="molecule type" value="Genomic_DNA"/>
</dbReference>
<dbReference type="Proteomes" id="UP000076489">
    <property type="component" value="Unassembled WGS sequence"/>
</dbReference>
<gene>
    <name evidence="1" type="ORF">A1D17_03620</name>
</gene>
<name>A0A166QPE8_PSEFL</name>
<accession>A0A166QPE8</accession>
<comment type="caution">
    <text evidence="1">The sequence shown here is derived from an EMBL/GenBank/DDBJ whole genome shotgun (WGS) entry which is preliminary data.</text>
</comment>
<reference evidence="1 2" key="2">
    <citation type="journal article" date="2018" name="Nature">
        <title>Mutant phenotypes for thousands of bacterial genes of unknown function.</title>
        <authorList>
            <person name="Price M.N."/>
            <person name="Wetmore K.M."/>
            <person name="Waters R.J."/>
            <person name="Callaghan M."/>
            <person name="Ray J."/>
            <person name="Liu H."/>
            <person name="Kuehl J.V."/>
            <person name="Melnyk R.A."/>
            <person name="Lamson J.S."/>
            <person name="Suh Y."/>
            <person name="Carlson H.K."/>
            <person name="Esquivel Z."/>
            <person name="Sadeeshkumar H."/>
            <person name="Chakraborty R."/>
            <person name="Zane G.M."/>
            <person name="Rubin B.E."/>
            <person name="Wall J.D."/>
            <person name="Visel A."/>
            <person name="Bristow J."/>
            <person name="Blow M.J."/>
            <person name="Arkin A.P."/>
            <person name="Deutschbauer A.M."/>
        </authorList>
    </citation>
    <scope>NUCLEOTIDE SEQUENCE [LARGE SCALE GENOMIC DNA]</scope>
    <source>
        <strain evidence="1 2">FW300-N1B4</strain>
    </source>
</reference>
<dbReference type="OrthoDB" id="9974457at2"/>
<organism evidence="1 2">
    <name type="scientific">Pseudomonas fluorescens</name>
    <dbReference type="NCBI Taxonomy" id="294"/>
    <lineage>
        <taxon>Bacteria</taxon>
        <taxon>Pseudomonadati</taxon>
        <taxon>Pseudomonadota</taxon>
        <taxon>Gammaproteobacteria</taxon>
        <taxon>Pseudomonadales</taxon>
        <taxon>Pseudomonadaceae</taxon>
        <taxon>Pseudomonas</taxon>
    </lineage>
</organism>